<dbReference type="PROSITE" id="PS01332">
    <property type="entry name" value="HTH_RRF2_1"/>
    <property type="match status" value="1"/>
</dbReference>
<dbReference type="Gene3D" id="1.10.10.10">
    <property type="entry name" value="Winged helix-like DNA-binding domain superfamily/Winged helix DNA-binding domain"/>
    <property type="match status" value="1"/>
</dbReference>
<comment type="caution">
    <text evidence="1">The sequence shown here is derived from an EMBL/GenBank/DDBJ whole genome shotgun (WGS) entry which is preliminary data.</text>
</comment>
<sequence>MSSTNSRFRTAMHALAVIAYVEGQQATSDQIAASVATDASVVRRLLSALRESGLVQTVGGRFGGYALGRSSARISLLDVYRAVGPDTLFPMPDRKPNADCPVGARIHGVLDDPLDAAHAALEQRLAATSLADVMQRILGAG</sequence>
<dbReference type="InterPro" id="IPR000944">
    <property type="entry name" value="Tscrpt_reg_Rrf2"/>
</dbReference>
<dbReference type="OrthoDB" id="9800506at2"/>
<dbReference type="GO" id="GO:0005829">
    <property type="term" value="C:cytosol"/>
    <property type="evidence" value="ECO:0007669"/>
    <property type="project" value="TreeGrafter"/>
</dbReference>
<dbReference type="InterPro" id="IPR030489">
    <property type="entry name" value="TR_Rrf2-type_CS"/>
</dbReference>
<protein>
    <submittedName>
        <fullName evidence="1">Transcriptional regulator</fullName>
    </submittedName>
</protein>
<dbReference type="EMBL" id="NISI01000007">
    <property type="protein sequence ID" value="OWR02802.1"/>
    <property type="molecule type" value="Genomic_DNA"/>
</dbReference>
<dbReference type="RefSeq" id="WP_088484690.1">
    <property type="nucleotide sequence ID" value="NZ_NISI01000007.1"/>
</dbReference>
<dbReference type="PANTHER" id="PTHR33221">
    <property type="entry name" value="WINGED HELIX-TURN-HELIX TRANSCRIPTIONAL REGULATOR, RRF2 FAMILY"/>
    <property type="match status" value="1"/>
</dbReference>
<dbReference type="Pfam" id="PF02082">
    <property type="entry name" value="Rrf2"/>
    <property type="match status" value="1"/>
</dbReference>
<accession>A0A254N7M2</accession>
<dbReference type="AlphaFoldDB" id="A0A254N7M2"/>
<dbReference type="PANTHER" id="PTHR33221:SF15">
    <property type="entry name" value="HTH-TYPE TRANSCRIPTIONAL REGULATOR YWGB-RELATED"/>
    <property type="match status" value="1"/>
</dbReference>
<organism evidence="1 2">
    <name type="scientific">Roseateles puraquae</name>
    <dbReference type="NCBI Taxonomy" id="431059"/>
    <lineage>
        <taxon>Bacteria</taxon>
        <taxon>Pseudomonadati</taxon>
        <taxon>Pseudomonadota</taxon>
        <taxon>Betaproteobacteria</taxon>
        <taxon>Burkholderiales</taxon>
        <taxon>Sphaerotilaceae</taxon>
        <taxon>Roseateles</taxon>
    </lineage>
</organism>
<dbReference type="PROSITE" id="PS51197">
    <property type="entry name" value="HTH_RRF2_2"/>
    <property type="match status" value="1"/>
</dbReference>
<dbReference type="InterPro" id="IPR036388">
    <property type="entry name" value="WH-like_DNA-bd_sf"/>
</dbReference>
<evidence type="ECO:0000313" key="1">
    <source>
        <dbReference type="EMBL" id="OWR02802.1"/>
    </source>
</evidence>
<gene>
    <name evidence="1" type="ORF">CDO81_18445</name>
</gene>
<keyword evidence="2" id="KW-1185">Reference proteome</keyword>
<dbReference type="GO" id="GO:0003700">
    <property type="term" value="F:DNA-binding transcription factor activity"/>
    <property type="evidence" value="ECO:0007669"/>
    <property type="project" value="TreeGrafter"/>
</dbReference>
<dbReference type="Proteomes" id="UP000197446">
    <property type="component" value="Unassembled WGS sequence"/>
</dbReference>
<name>A0A254N7M2_9BURK</name>
<evidence type="ECO:0000313" key="2">
    <source>
        <dbReference type="Proteomes" id="UP000197446"/>
    </source>
</evidence>
<dbReference type="InterPro" id="IPR036390">
    <property type="entry name" value="WH_DNA-bd_sf"/>
</dbReference>
<proteinExistence type="predicted"/>
<reference evidence="1 2" key="1">
    <citation type="journal article" date="2007" name="Int. J. Syst. Evol. Microbiol.">
        <title>Description of Pelomonas aquatica sp. nov. and Pelomonas puraquae sp. nov., isolated from industrial and haemodialysis water.</title>
        <authorList>
            <person name="Gomila M."/>
            <person name="Bowien B."/>
            <person name="Falsen E."/>
            <person name="Moore E.R."/>
            <person name="Lalucat J."/>
        </authorList>
    </citation>
    <scope>NUCLEOTIDE SEQUENCE [LARGE SCALE GENOMIC DNA]</scope>
    <source>
        <strain evidence="1 2">CCUG 52769</strain>
    </source>
</reference>
<dbReference type="SUPFAM" id="SSF46785">
    <property type="entry name" value="Winged helix' DNA-binding domain"/>
    <property type="match status" value="1"/>
</dbReference>